<dbReference type="Pfam" id="PF07685">
    <property type="entry name" value="GATase_3"/>
    <property type="match status" value="1"/>
</dbReference>
<evidence type="ECO:0000256" key="2">
    <source>
        <dbReference type="ARBA" id="ARBA00022598"/>
    </source>
</evidence>
<dbReference type="Pfam" id="PF01656">
    <property type="entry name" value="CbiA"/>
    <property type="match status" value="1"/>
</dbReference>
<keyword evidence="5 7" id="KW-0460">Magnesium</keyword>
<comment type="catalytic activity">
    <reaction evidence="7">
        <text>cob(II)yrinate + 2 L-glutamine + 2 ATP + 2 H2O = cob(II)yrinate a,c diamide + 2 L-glutamate + 2 ADP + 2 phosphate + 2 H(+)</text>
        <dbReference type="Rhea" id="RHEA:26289"/>
        <dbReference type="ChEBI" id="CHEBI:15377"/>
        <dbReference type="ChEBI" id="CHEBI:15378"/>
        <dbReference type="ChEBI" id="CHEBI:29985"/>
        <dbReference type="ChEBI" id="CHEBI:30616"/>
        <dbReference type="ChEBI" id="CHEBI:43474"/>
        <dbReference type="ChEBI" id="CHEBI:58359"/>
        <dbReference type="ChEBI" id="CHEBI:58537"/>
        <dbReference type="ChEBI" id="CHEBI:58894"/>
        <dbReference type="ChEBI" id="CHEBI:456216"/>
        <dbReference type="EC" id="6.3.5.11"/>
    </reaction>
</comment>
<protein>
    <recommendedName>
        <fullName evidence="7">Cobyrinate a,c-diamide synthase</fullName>
        <ecNumber evidence="7">6.3.5.11</ecNumber>
    </recommendedName>
    <alternativeName>
        <fullName evidence="7">Cobyrinic acid a,c-diamide synthetase</fullName>
    </alternativeName>
</protein>
<evidence type="ECO:0000256" key="5">
    <source>
        <dbReference type="ARBA" id="ARBA00022842"/>
    </source>
</evidence>
<keyword evidence="3 7" id="KW-0547">Nucleotide-binding</keyword>
<dbReference type="InterPro" id="IPR011698">
    <property type="entry name" value="GATase_3"/>
</dbReference>
<feature type="site" description="Increases nucleophilicity of active site Cys" evidence="7">
    <location>
        <position position="430"/>
    </location>
</feature>
<evidence type="ECO:0000259" key="8">
    <source>
        <dbReference type="Pfam" id="PF01656"/>
    </source>
</evidence>
<dbReference type="CDD" id="cd05388">
    <property type="entry name" value="CobB_N"/>
    <property type="match status" value="1"/>
</dbReference>
<feature type="active site" description="Nucleophile" evidence="7">
    <location>
        <position position="332"/>
    </location>
</feature>
<dbReference type="InterPro" id="IPR027417">
    <property type="entry name" value="P-loop_NTPase"/>
</dbReference>
<dbReference type="Gene3D" id="3.40.50.300">
    <property type="entry name" value="P-loop containing nucleotide triphosphate hydrolases"/>
    <property type="match status" value="1"/>
</dbReference>
<keyword evidence="7" id="KW-0169">Cobalamin biosynthesis</keyword>
<feature type="domain" description="CobQ/CobB/MinD/ParA nucleotide binding" evidence="8">
    <location>
        <begin position="5"/>
        <end position="181"/>
    </location>
</feature>
<dbReference type="GO" id="GO:0005524">
    <property type="term" value="F:ATP binding"/>
    <property type="evidence" value="ECO:0007669"/>
    <property type="project" value="UniProtKB-UniRule"/>
</dbReference>
<keyword evidence="2 7" id="KW-0436">Ligase</keyword>
<reference evidence="10 11" key="1">
    <citation type="submission" date="2017-11" db="EMBL/GenBank/DDBJ databases">
        <title>Genome sequencing of Fusobacterium periodonticum KCOM 1261.</title>
        <authorList>
            <person name="Kook J.-K."/>
            <person name="Park S.-N."/>
            <person name="Lim Y.K."/>
        </authorList>
    </citation>
    <scope>NUCLEOTIDE SEQUENCE [LARGE SCALE GENOMIC DNA]</scope>
    <source>
        <strain evidence="10 11">KCOM 1261</strain>
    </source>
</reference>
<dbReference type="PROSITE" id="PS51274">
    <property type="entry name" value="GATASE_COBBQ"/>
    <property type="match status" value="1"/>
</dbReference>
<evidence type="ECO:0000259" key="9">
    <source>
        <dbReference type="Pfam" id="PF07685"/>
    </source>
</evidence>
<dbReference type="SUPFAM" id="SSF52317">
    <property type="entry name" value="Class I glutamine amidotransferase-like"/>
    <property type="match status" value="1"/>
</dbReference>
<name>A0A2D3NUW2_9FUSO</name>
<comment type="cofactor">
    <cofactor evidence="1 7">
        <name>Mg(2+)</name>
        <dbReference type="ChEBI" id="CHEBI:18420"/>
    </cofactor>
</comment>
<comment type="miscellaneous">
    <text evidence="7">The a and c carboxylates of cobyrinate are activated for nucleophilic attack via formation of a phosphorylated intermediate by ATP. CbiA catalyzes first the amidation of the c-carboxylate, and then that of the a-carboxylate.</text>
</comment>
<evidence type="ECO:0000256" key="4">
    <source>
        <dbReference type="ARBA" id="ARBA00022840"/>
    </source>
</evidence>
<dbReference type="UniPathway" id="UPA00148">
    <property type="reaction ID" value="UER00231"/>
</dbReference>
<accession>A0A2D3NUW2</accession>
<gene>
    <name evidence="7" type="primary">cbiA</name>
    <name evidence="10" type="ORF">CTM72_03035</name>
</gene>
<comment type="domain">
    <text evidence="7">Comprises of two domains. The C-terminal domain contains the binding site for glutamine and catalyzes the hydrolysis of this substrate to glutamate and ammonia. The N-terminal domain is anticipated to bind ATP and cobyrinate and catalyzes the ultimate synthesis of the diamide product. The ammonia produced via the glutaminase domain is probably translocated to the adjacent domain via a molecular tunnel, where it reacts with an activated intermediate.</text>
</comment>
<organism evidence="10 11">
    <name type="scientific">Fusobacterium pseudoperiodonticum</name>
    <dbReference type="NCBI Taxonomy" id="2663009"/>
    <lineage>
        <taxon>Bacteria</taxon>
        <taxon>Fusobacteriati</taxon>
        <taxon>Fusobacteriota</taxon>
        <taxon>Fusobacteriia</taxon>
        <taxon>Fusobacteriales</taxon>
        <taxon>Fusobacteriaceae</taxon>
        <taxon>Fusobacterium</taxon>
    </lineage>
</organism>
<dbReference type="Gene3D" id="3.40.50.880">
    <property type="match status" value="1"/>
</dbReference>
<evidence type="ECO:0000256" key="3">
    <source>
        <dbReference type="ARBA" id="ARBA00022741"/>
    </source>
</evidence>
<feature type="domain" description="CobB/CobQ-like glutamine amidotransferase" evidence="9">
    <location>
        <begin position="251"/>
        <end position="435"/>
    </location>
</feature>
<dbReference type="PANTHER" id="PTHR43873">
    <property type="entry name" value="COBYRINATE A,C-DIAMIDE SYNTHASE"/>
    <property type="match status" value="1"/>
</dbReference>
<proteinExistence type="inferred from homology"/>
<evidence type="ECO:0000256" key="1">
    <source>
        <dbReference type="ARBA" id="ARBA00001946"/>
    </source>
</evidence>
<dbReference type="InterPro" id="IPR002586">
    <property type="entry name" value="CobQ/CobB/MinD/ParA_Nub-bd_dom"/>
</dbReference>
<dbReference type="InterPro" id="IPR004484">
    <property type="entry name" value="CbiA/CobB_synth"/>
</dbReference>
<evidence type="ECO:0000313" key="11">
    <source>
        <dbReference type="Proteomes" id="UP000230056"/>
    </source>
</evidence>
<keyword evidence="4 7" id="KW-0067">ATP-binding</keyword>
<sequence length="444" mass="50557">MKAFMLAGVSSGIGKTTISMALMSAFANVSPFKVGPDYIDPGFHEFITNNKSYNLDLYMMGEQGVRYSFYKHHKDISIVEGVMGLYDGIDNSLDNNSSAHVARFLGIPVILVVDGVGKSTSIAAQILGYKMLDPRVNIAGVIINKVSSEKTYAIFKEAIEKYTSVKCLGFIEKNEALNISSRHLGLLQADEVEDLRDKLFILKNLVLKNIDLEALEKIATEETRTINIDKDEIEYPLYLSTLKDKHKGKVIAIARDRAFSFYYNDNIEFLEYMGFRMTYFSPIKDKKVPDCDAIYLGGGYPENFAEELSNNKEMIQSIRENYEQGKNILAECGGFMYLSHAIEQKDETLHQMCGLVPCTVVMNNRLDISRFGYISIRDKNDIEVAKGHEFHYSKLKTVLEDTREFKAVKKDGRNWECIFHEKNMYAGYPHIHFFGSYKLLEELF</sequence>
<evidence type="ECO:0000256" key="7">
    <source>
        <dbReference type="HAMAP-Rule" id="MF_00027"/>
    </source>
</evidence>
<dbReference type="EMBL" id="CP024699">
    <property type="protein sequence ID" value="ATV58816.1"/>
    <property type="molecule type" value="Genomic_DNA"/>
</dbReference>
<dbReference type="HAMAP" id="MF_00027">
    <property type="entry name" value="CobB_CbiA"/>
    <property type="match status" value="1"/>
</dbReference>
<dbReference type="GO" id="GO:0009236">
    <property type="term" value="P:cobalamin biosynthetic process"/>
    <property type="evidence" value="ECO:0007669"/>
    <property type="project" value="UniProtKB-UniRule"/>
</dbReference>
<dbReference type="NCBIfam" id="NF002204">
    <property type="entry name" value="PRK01077.1"/>
    <property type="match status" value="1"/>
</dbReference>
<comment type="similarity">
    <text evidence="7">Belongs to the CobB/CbiA family.</text>
</comment>
<dbReference type="NCBIfam" id="TIGR00379">
    <property type="entry name" value="cobB"/>
    <property type="match status" value="1"/>
</dbReference>
<keyword evidence="6 7" id="KW-0315">Glutamine amidotransferase</keyword>
<dbReference type="PANTHER" id="PTHR43873:SF1">
    <property type="entry name" value="COBYRINATE A,C-DIAMIDE SYNTHASE"/>
    <property type="match status" value="1"/>
</dbReference>
<dbReference type="AlphaFoldDB" id="A0A2D3NUW2"/>
<dbReference type="InterPro" id="IPR029062">
    <property type="entry name" value="Class_I_gatase-like"/>
</dbReference>
<dbReference type="RefSeq" id="WP_100024443.1">
    <property type="nucleotide sequence ID" value="NZ_CP024699.1"/>
</dbReference>
<comment type="function">
    <text evidence="7">Catalyzes the ATP-dependent amidation of the two carboxylate groups at positions a and c of cobyrinate, using either L-glutamine or ammonia as the nitrogen source.</text>
</comment>
<dbReference type="EC" id="6.3.5.11" evidence="7"/>
<evidence type="ECO:0000256" key="6">
    <source>
        <dbReference type="ARBA" id="ARBA00022962"/>
    </source>
</evidence>
<comment type="pathway">
    <text evidence="7">Cofactor biosynthesis; adenosylcobalamin biosynthesis; cob(II)yrinate a,c-diamide from sirohydrochlorin (anaerobic route): step 10/10.</text>
</comment>
<dbReference type="SUPFAM" id="SSF52540">
    <property type="entry name" value="P-loop containing nucleoside triphosphate hydrolases"/>
    <property type="match status" value="1"/>
</dbReference>
<dbReference type="CDD" id="cd03130">
    <property type="entry name" value="GATase1_CobB"/>
    <property type="match status" value="1"/>
</dbReference>
<dbReference type="GO" id="GO:0042242">
    <property type="term" value="F:cobyrinic acid a,c-diamide synthase activity"/>
    <property type="evidence" value="ECO:0007669"/>
    <property type="project" value="UniProtKB-UniRule"/>
</dbReference>
<evidence type="ECO:0000313" key="10">
    <source>
        <dbReference type="EMBL" id="ATV58816.1"/>
    </source>
</evidence>
<dbReference type="Proteomes" id="UP000230056">
    <property type="component" value="Chromosome"/>
</dbReference>